<evidence type="ECO:0000256" key="1">
    <source>
        <dbReference type="SAM" id="Phobius"/>
    </source>
</evidence>
<dbReference type="OrthoDB" id="65054at2759"/>
<keyword evidence="1" id="KW-0472">Membrane</keyword>
<feature type="transmembrane region" description="Helical" evidence="1">
    <location>
        <begin position="22"/>
        <end position="39"/>
    </location>
</feature>
<evidence type="ECO:0000313" key="3">
    <source>
        <dbReference type="Proteomes" id="UP000693981"/>
    </source>
</evidence>
<feature type="transmembrane region" description="Helical" evidence="1">
    <location>
        <begin position="248"/>
        <end position="272"/>
    </location>
</feature>
<protein>
    <recommendedName>
        <fullName evidence="4">Transmembrane protein</fullName>
    </recommendedName>
</protein>
<feature type="transmembrane region" description="Helical" evidence="1">
    <location>
        <begin position="113"/>
        <end position="136"/>
    </location>
</feature>
<proteinExistence type="predicted"/>
<dbReference type="AlphaFoldDB" id="A0A8T1WY57"/>
<keyword evidence="3" id="KW-1185">Reference proteome</keyword>
<feature type="transmembrane region" description="Helical" evidence="1">
    <location>
        <begin position="148"/>
        <end position="172"/>
    </location>
</feature>
<sequence length="318" mass="35349">MLPDCHQVSAADASLLLCARSLSFGAFCLATLAASVYAFQRILPIFLTSQWYMPNLSMLALTALQMALLAYECLIQNSPRVLVLAKYFRCMQIAVSCVLFGNSAGELVNRSKLFYNMMIPIVVLTTIAMTANAVVVVGVDDEIDCHHFTWTTMSITCVVLTAGFAIPGRAVLEEMESTSRMQRQKFYESPELKELEQSHHQLWTLLICNLVSTSLQFVVDAYLSFGVAGAKECDSMFFDDNAGMLEQTLRLGISTAIYLVPNWGALYVFYVLPRFQFSTGLDVPGLLLDDECDEEAAYELLPGDAEPCSSSTQDRRFY</sequence>
<dbReference type="PANTHER" id="PTHR38553:SF1">
    <property type="entry name" value="G PROTEIN-COUPLED RECEPTOR"/>
    <property type="match status" value="1"/>
</dbReference>
<accession>A0A8T1WY57</accession>
<feature type="transmembrane region" description="Helical" evidence="1">
    <location>
        <begin position="51"/>
        <end position="71"/>
    </location>
</feature>
<organism evidence="2 3">
    <name type="scientific">Phytophthora boehmeriae</name>
    <dbReference type="NCBI Taxonomy" id="109152"/>
    <lineage>
        <taxon>Eukaryota</taxon>
        <taxon>Sar</taxon>
        <taxon>Stramenopiles</taxon>
        <taxon>Oomycota</taxon>
        <taxon>Peronosporomycetes</taxon>
        <taxon>Peronosporales</taxon>
        <taxon>Peronosporaceae</taxon>
        <taxon>Phytophthora</taxon>
    </lineage>
</organism>
<comment type="caution">
    <text evidence="2">The sequence shown here is derived from an EMBL/GenBank/DDBJ whole genome shotgun (WGS) entry which is preliminary data.</text>
</comment>
<gene>
    <name evidence="2" type="ORF">PHYBOEH_011504</name>
</gene>
<evidence type="ECO:0008006" key="4">
    <source>
        <dbReference type="Google" id="ProtNLM"/>
    </source>
</evidence>
<dbReference type="EMBL" id="JAGDFL010000088">
    <property type="protein sequence ID" value="KAG7398181.1"/>
    <property type="molecule type" value="Genomic_DNA"/>
</dbReference>
<evidence type="ECO:0000313" key="2">
    <source>
        <dbReference type="EMBL" id="KAG7398181.1"/>
    </source>
</evidence>
<reference evidence="2" key="1">
    <citation type="submission" date="2021-02" db="EMBL/GenBank/DDBJ databases">
        <authorList>
            <person name="Palmer J.M."/>
        </authorList>
    </citation>
    <scope>NUCLEOTIDE SEQUENCE</scope>
    <source>
        <strain evidence="2">SCRP23</strain>
    </source>
</reference>
<keyword evidence="1" id="KW-1133">Transmembrane helix</keyword>
<dbReference type="Proteomes" id="UP000693981">
    <property type="component" value="Unassembled WGS sequence"/>
</dbReference>
<keyword evidence="1" id="KW-0812">Transmembrane</keyword>
<dbReference type="PANTHER" id="PTHR38553">
    <property type="entry name" value="PROTEIN CBG19621"/>
    <property type="match status" value="1"/>
</dbReference>
<name>A0A8T1WY57_9STRA</name>